<dbReference type="PROSITE" id="PS50238">
    <property type="entry name" value="RHOGAP"/>
    <property type="match status" value="1"/>
</dbReference>
<sequence>MASKKEEPSQAHQKMEEPSQAQQRMMPKRDEREPSQGNQGDASTAGAPPGPASPTDNLNSRSGNSANSSSPIIVSLNIAVFLAQQLNNHKYAVKKINILLLTSQNAVSQKGNEVNLTLGGIDLNNSGSVVVKADKKLITVLFQDGRDGRTFTLKAETLDDLYEWKAALEKALSQAPSSALSAGQNGIFGNDQAEAVDGPKEPVNDKQPVRSSVLHRPILLALEDVDGAPTFLEKALRFVEEHGVKVEGILRQAADVEDVERRIREYEQGKIEFSPDEDAHVIADCVKYVIRELPSSPVPASCCNALLEACRTEHSARVNAMRMAVLDTFPEPNRRLLQRILNMMQIVASHKNENRMSSSAVAACMAPLLLRPLLSGDCEIESDFDVGGDGSMQLLQAAAAANHAQAICITLLEEYDKIFGAIMSSAFCWQEGCVSPDMYSDSEESGSGNCLSASFVTIWWLKDYDSSSSSSESSKSGNYVQATKKKSSPLHPNDGSKGKEDNRISKSSETDTNKPAELSKGVHGVTKLEDTSTRQNSITSTSKPLAVGNGPGLNVRQGTMWRRSSGSKKLSMDSIDYPIEEEAAVESLEAEILDLQKRLTEEIESNTILEANLEKRKKALHEQRLALEKEVARLEEELQRAREKRTALEAGLNPSQGSTSLPEKIDEKTKEDLKDIARSEADVRNLNKRVNELGTQLNQQPEQKSVSMSDSCTQREPNHQTKMKDNIKGAEAPMRSRSKKEMKVDKAEGEKGKKQESSMANKHKNLVQQEMDVDKAESEKGKKQESSTANKHKNPVQQETNVDKAESEKGKKQESFTENKQKNLLQQETNVDKVEPEKGKKQESSTANKHSPQNQQLDHSTHDSKPTSAAETVSHKRHTRSNSKKSSTRVEVCFNLQGLRSGEVKLQMKRMARRKAVVQVTVSQAPPQIKAKDQKLSNLLKIQKKVEDPTLANNSRIWAKGFDKIK</sequence>
<feature type="compositionally biased region" description="Basic and acidic residues" evidence="1">
    <location>
        <begin position="739"/>
        <end position="756"/>
    </location>
</feature>
<evidence type="ECO:0000259" key="2">
    <source>
        <dbReference type="PROSITE" id="PS50238"/>
    </source>
</evidence>
<dbReference type="EMBL" id="KZ667979">
    <property type="protein sequence ID" value="PPR89349.1"/>
    <property type="molecule type" value="Genomic_DNA"/>
</dbReference>
<dbReference type="Pfam" id="PF14389">
    <property type="entry name" value="Lzipper-MIP1"/>
    <property type="match status" value="1"/>
</dbReference>
<feature type="compositionally biased region" description="Low complexity" evidence="1">
    <location>
        <begin position="42"/>
        <end position="67"/>
    </location>
</feature>
<dbReference type="InterPro" id="IPR052799">
    <property type="entry name" value="Rho_GAP_Regulators"/>
</dbReference>
<feature type="compositionally biased region" description="Basic and acidic residues" evidence="1">
    <location>
        <begin position="1"/>
        <end position="17"/>
    </location>
</feature>
<evidence type="ECO:0000313" key="3">
    <source>
        <dbReference type="EMBL" id="PPR89349.1"/>
    </source>
</evidence>
<feature type="compositionally biased region" description="Polar residues" evidence="1">
    <location>
        <begin position="844"/>
        <end position="858"/>
    </location>
</feature>
<feature type="compositionally biased region" description="Basic and acidic residues" evidence="1">
    <location>
        <begin position="830"/>
        <end position="843"/>
    </location>
</feature>
<feature type="compositionally biased region" description="Polar residues" evidence="1">
    <location>
        <begin position="693"/>
        <end position="715"/>
    </location>
</feature>
<feature type="compositionally biased region" description="Basic and acidic residues" evidence="1">
    <location>
        <begin position="494"/>
        <end position="514"/>
    </location>
</feature>
<feature type="region of interest" description="Disordered" evidence="1">
    <location>
        <begin position="1"/>
        <end position="67"/>
    </location>
</feature>
<dbReference type="PANTHER" id="PTHR46265">
    <property type="entry name" value="RHO GTPASE-ACTIVATING PROTEIN 7"/>
    <property type="match status" value="1"/>
</dbReference>
<dbReference type="SUPFAM" id="SSF50729">
    <property type="entry name" value="PH domain-like"/>
    <property type="match status" value="1"/>
</dbReference>
<feature type="compositionally biased region" description="Basic and acidic residues" evidence="1">
    <location>
        <begin position="716"/>
        <end position="728"/>
    </location>
</feature>
<dbReference type="PANTHER" id="PTHR46265:SF22">
    <property type="entry name" value="RHO GTPASE-ACTIVATING PROTEIN REN1-LIKE ISOFORM X1"/>
    <property type="match status" value="1"/>
</dbReference>
<feature type="compositionally biased region" description="Basic and acidic residues" evidence="1">
    <location>
        <begin position="801"/>
        <end position="821"/>
    </location>
</feature>
<dbReference type="Pfam" id="PF00620">
    <property type="entry name" value="RhoGAP"/>
    <property type="match status" value="1"/>
</dbReference>
<dbReference type="AlphaFoldDB" id="A0A2P5WE32"/>
<dbReference type="CDD" id="cd00159">
    <property type="entry name" value="RhoGAP"/>
    <property type="match status" value="1"/>
</dbReference>
<reference evidence="3 4" key="1">
    <citation type="submission" date="2015-01" db="EMBL/GenBank/DDBJ databases">
        <title>Genome of allotetraploid Gossypium barbadense reveals genomic plasticity and fiber elongation in cotton evolution.</title>
        <authorList>
            <person name="Chen X."/>
            <person name="Liu X."/>
            <person name="Zhao B."/>
            <person name="Zheng H."/>
            <person name="Hu Y."/>
            <person name="Lu G."/>
            <person name="Yang C."/>
            <person name="Chen J."/>
            <person name="Shan C."/>
            <person name="Zhang L."/>
            <person name="Zhou Y."/>
            <person name="Wang L."/>
            <person name="Guo W."/>
            <person name="Bai Y."/>
            <person name="Ruan J."/>
            <person name="Shangguan X."/>
            <person name="Mao Y."/>
            <person name="Jiang J."/>
            <person name="Zhu Y."/>
            <person name="Lei J."/>
            <person name="Kang H."/>
            <person name="Chen S."/>
            <person name="He X."/>
            <person name="Wang R."/>
            <person name="Wang Y."/>
            <person name="Chen J."/>
            <person name="Wang L."/>
            <person name="Yu S."/>
            <person name="Wang B."/>
            <person name="Wei J."/>
            <person name="Song S."/>
            <person name="Lu X."/>
            <person name="Gao Z."/>
            <person name="Gu W."/>
            <person name="Deng X."/>
            <person name="Ma D."/>
            <person name="Wang S."/>
            <person name="Liang W."/>
            <person name="Fang L."/>
            <person name="Cai C."/>
            <person name="Zhu X."/>
            <person name="Zhou B."/>
            <person name="Zhang Y."/>
            <person name="Chen Z."/>
            <person name="Xu S."/>
            <person name="Zhu R."/>
            <person name="Wang S."/>
            <person name="Zhang T."/>
            <person name="Zhao G."/>
        </authorList>
    </citation>
    <scope>NUCLEOTIDE SEQUENCE [LARGE SCALE GENOMIC DNA]</scope>
    <source>
        <strain evidence="4">cv. Xinhai21</strain>
        <tissue evidence="3">Leaf</tissue>
    </source>
</reference>
<evidence type="ECO:0000256" key="1">
    <source>
        <dbReference type="SAM" id="MobiDB-lite"/>
    </source>
</evidence>
<evidence type="ECO:0000313" key="4">
    <source>
        <dbReference type="Proteomes" id="UP000239757"/>
    </source>
</evidence>
<accession>A0A2P5WE32</accession>
<feature type="region of interest" description="Disordered" evidence="1">
    <location>
        <begin position="645"/>
        <end position="889"/>
    </location>
</feature>
<gene>
    <name evidence="3" type="ORF">GOBAR_AA31342</name>
</gene>
<dbReference type="InterPro" id="IPR025757">
    <property type="entry name" value="MIP1_Leuzipper"/>
</dbReference>
<dbReference type="GO" id="GO:0007165">
    <property type="term" value="P:signal transduction"/>
    <property type="evidence" value="ECO:0007669"/>
    <property type="project" value="InterPro"/>
</dbReference>
<dbReference type="SMART" id="SM00324">
    <property type="entry name" value="RhoGAP"/>
    <property type="match status" value="1"/>
</dbReference>
<feature type="compositionally biased region" description="Basic residues" evidence="1">
    <location>
        <begin position="875"/>
        <end position="887"/>
    </location>
</feature>
<dbReference type="SUPFAM" id="SSF48350">
    <property type="entry name" value="GTPase activation domain, GAP"/>
    <property type="match status" value="1"/>
</dbReference>
<dbReference type="Proteomes" id="UP000239757">
    <property type="component" value="Unassembled WGS sequence"/>
</dbReference>
<dbReference type="InterPro" id="IPR000198">
    <property type="entry name" value="RhoGAP_dom"/>
</dbReference>
<proteinExistence type="predicted"/>
<dbReference type="OrthoDB" id="2157866at2759"/>
<feature type="compositionally biased region" description="Basic and acidic residues" evidence="1">
    <location>
        <begin position="663"/>
        <end position="691"/>
    </location>
</feature>
<feature type="domain" description="Rho-GAP" evidence="2">
    <location>
        <begin position="220"/>
        <end position="419"/>
    </location>
</feature>
<name>A0A2P5WE32_GOSBA</name>
<organism evidence="3 4">
    <name type="scientific">Gossypium barbadense</name>
    <name type="common">Sea Island cotton</name>
    <name type="synonym">Hibiscus barbadensis</name>
    <dbReference type="NCBI Taxonomy" id="3634"/>
    <lineage>
        <taxon>Eukaryota</taxon>
        <taxon>Viridiplantae</taxon>
        <taxon>Streptophyta</taxon>
        <taxon>Embryophyta</taxon>
        <taxon>Tracheophyta</taxon>
        <taxon>Spermatophyta</taxon>
        <taxon>Magnoliopsida</taxon>
        <taxon>eudicotyledons</taxon>
        <taxon>Gunneridae</taxon>
        <taxon>Pentapetalae</taxon>
        <taxon>rosids</taxon>
        <taxon>malvids</taxon>
        <taxon>Malvales</taxon>
        <taxon>Malvaceae</taxon>
        <taxon>Malvoideae</taxon>
        <taxon>Gossypium</taxon>
    </lineage>
</organism>
<protein>
    <recommendedName>
        <fullName evidence="2">Rho-GAP domain-containing protein</fullName>
    </recommendedName>
</protein>
<dbReference type="Gene3D" id="1.10.555.10">
    <property type="entry name" value="Rho GTPase activation protein"/>
    <property type="match status" value="1"/>
</dbReference>
<dbReference type="InterPro" id="IPR008936">
    <property type="entry name" value="Rho_GTPase_activation_prot"/>
</dbReference>
<feature type="compositionally biased region" description="Basic and acidic residues" evidence="1">
    <location>
        <begin position="772"/>
        <end position="785"/>
    </location>
</feature>
<feature type="compositionally biased region" description="Low complexity" evidence="1">
    <location>
        <begin position="467"/>
        <end position="476"/>
    </location>
</feature>
<feature type="compositionally biased region" description="Polar residues" evidence="1">
    <location>
        <begin position="533"/>
        <end position="543"/>
    </location>
</feature>
<feature type="region of interest" description="Disordered" evidence="1">
    <location>
        <begin position="467"/>
        <end position="554"/>
    </location>
</feature>